<dbReference type="Proteomes" id="UP001262032">
    <property type="component" value="Unassembled WGS sequence"/>
</dbReference>
<accession>A0AAW8NHX4</accession>
<dbReference type="AlphaFoldDB" id="A0AAW8NHX4"/>
<comment type="caution">
    <text evidence="1">The sequence shown here is derived from an EMBL/GenBank/DDBJ whole genome shotgun (WGS) entry which is preliminary data.</text>
</comment>
<dbReference type="GeneID" id="97424459"/>
<dbReference type="EMBL" id="JAVDWN010000023">
    <property type="protein sequence ID" value="MDR7165985.1"/>
    <property type="molecule type" value="Genomic_DNA"/>
</dbReference>
<organism evidence="1 2">
    <name type="scientific">Pseudarthrobacter oxydans</name>
    <name type="common">Arthrobacter oxydans</name>
    <dbReference type="NCBI Taxonomy" id="1671"/>
    <lineage>
        <taxon>Bacteria</taxon>
        <taxon>Bacillati</taxon>
        <taxon>Actinomycetota</taxon>
        <taxon>Actinomycetes</taxon>
        <taxon>Micrococcales</taxon>
        <taxon>Micrococcaceae</taxon>
        <taxon>Pseudarthrobacter</taxon>
    </lineage>
</organism>
<reference evidence="1" key="1">
    <citation type="submission" date="2023-07" db="EMBL/GenBank/DDBJ databases">
        <title>Sorghum-associated microbial communities from plants grown in Nebraska, USA.</title>
        <authorList>
            <person name="Schachtman D."/>
        </authorList>
    </citation>
    <scope>NUCLEOTIDE SEQUENCE</scope>
    <source>
        <strain evidence="1">BE261</strain>
    </source>
</reference>
<evidence type="ECO:0000313" key="1">
    <source>
        <dbReference type="EMBL" id="MDR7165985.1"/>
    </source>
</evidence>
<evidence type="ECO:0000313" key="2">
    <source>
        <dbReference type="Proteomes" id="UP001262032"/>
    </source>
</evidence>
<sequence>MSGRAISGIGSQPRLTLGRWPFTPTNDLMKLRETLQRSLDIARLEATEKLLEQIDQELRQRARMPLYKQVNGTERPL</sequence>
<gene>
    <name evidence="1" type="ORF">J2X12_004039</name>
</gene>
<proteinExistence type="predicted"/>
<dbReference type="RefSeq" id="WP_310114495.1">
    <property type="nucleotide sequence ID" value="NZ_JAVDTN010000023.1"/>
</dbReference>
<name>A0AAW8NHX4_PSEOX</name>
<protein>
    <submittedName>
        <fullName evidence="1">Uncharacterized protein</fullName>
    </submittedName>
</protein>